<feature type="non-terminal residue" evidence="1">
    <location>
        <position position="77"/>
    </location>
</feature>
<evidence type="ECO:0000313" key="2">
    <source>
        <dbReference type="Proteomes" id="UP000676336"/>
    </source>
</evidence>
<dbReference type="EMBL" id="CAJOBI010026897">
    <property type="protein sequence ID" value="CAF4250228.1"/>
    <property type="molecule type" value="Genomic_DNA"/>
</dbReference>
<evidence type="ECO:0000313" key="1">
    <source>
        <dbReference type="EMBL" id="CAF4250228.1"/>
    </source>
</evidence>
<organism evidence="1 2">
    <name type="scientific">Rotaria magnacalcarata</name>
    <dbReference type="NCBI Taxonomy" id="392030"/>
    <lineage>
        <taxon>Eukaryota</taxon>
        <taxon>Metazoa</taxon>
        <taxon>Spiralia</taxon>
        <taxon>Gnathifera</taxon>
        <taxon>Rotifera</taxon>
        <taxon>Eurotatoria</taxon>
        <taxon>Bdelloidea</taxon>
        <taxon>Philodinida</taxon>
        <taxon>Philodinidae</taxon>
        <taxon>Rotaria</taxon>
    </lineage>
</organism>
<dbReference type="Proteomes" id="UP000676336">
    <property type="component" value="Unassembled WGS sequence"/>
</dbReference>
<sequence length="77" mass="9098">PFYENGTYVDEWDQDYVRLPCSQSYITKNGTQRWPIIQGSLTKLQHLSETQMAAMEDIKETIEECAGRKYEFNCLER</sequence>
<comment type="caution">
    <text evidence="1">The sequence shown here is derived from an EMBL/GenBank/DDBJ whole genome shotgun (WGS) entry which is preliminary data.</text>
</comment>
<feature type="non-terminal residue" evidence="1">
    <location>
        <position position="1"/>
    </location>
</feature>
<reference evidence="1" key="1">
    <citation type="submission" date="2021-02" db="EMBL/GenBank/DDBJ databases">
        <authorList>
            <person name="Nowell W R."/>
        </authorList>
    </citation>
    <scope>NUCLEOTIDE SEQUENCE</scope>
</reference>
<accession>A0A8S2SXX3</accession>
<name>A0A8S2SXX3_9BILA</name>
<gene>
    <name evidence="1" type="ORF">SMN809_LOCUS23964</name>
</gene>
<proteinExistence type="predicted"/>
<protein>
    <submittedName>
        <fullName evidence="1">Uncharacterized protein</fullName>
    </submittedName>
</protein>
<dbReference type="AlphaFoldDB" id="A0A8S2SXX3"/>